<keyword evidence="2" id="KW-1185">Reference proteome</keyword>
<dbReference type="Proteomes" id="UP000821845">
    <property type="component" value="Chromosome 2"/>
</dbReference>
<organism evidence="1 2">
    <name type="scientific">Hyalomma asiaticum</name>
    <name type="common">Tick</name>
    <dbReference type="NCBI Taxonomy" id="266040"/>
    <lineage>
        <taxon>Eukaryota</taxon>
        <taxon>Metazoa</taxon>
        <taxon>Ecdysozoa</taxon>
        <taxon>Arthropoda</taxon>
        <taxon>Chelicerata</taxon>
        <taxon>Arachnida</taxon>
        <taxon>Acari</taxon>
        <taxon>Parasitiformes</taxon>
        <taxon>Ixodida</taxon>
        <taxon>Ixodoidea</taxon>
        <taxon>Ixodidae</taxon>
        <taxon>Hyalomminae</taxon>
        <taxon>Hyalomma</taxon>
    </lineage>
</organism>
<comment type="caution">
    <text evidence="1">The sequence shown here is derived from an EMBL/GenBank/DDBJ whole genome shotgun (WGS) entry which is preliminary data.</text>
</comment>
<evidence type="ECO:0000313" key="1">
    <source>
        <dbReference type="EMBL" id="KAH6939688.1"/>
    </source>
</evidence>
<reference evidence="1" key="1">
    <citation type="submission" date="2020-05" db="EMBL/GenBank/DDBJ databases">
        <title>Large-scale comparative analyses of tick genomes elucidate their genetic diversity and vector capacities.</title>
        <authorList>
            <person name="Jia N."/>
            <person name="Wang J."/>
            <person name="Shi W."/>
            <person name="Du L."/>
            <person name="Sun Y."/>
            <person name="Zhan W."/>
            <person name="Jiang J."/>
            <person name="Wang Q."/>
            <person name="Zhang B."/>
            <person name="Ji P."/>
            <person name="Sakyi L.B."/>
            <person name="Cui X."/>
            <person name="Yuan T."/>
            <person name="Jiang B."/>
            <person name="Yang W."/>
            <person name="Lam T.T.-Y."/>
            <person name="Chang Q."/>
            <person name="Ding S."/>
            <person name="Wang X."/>
            <person name="Zhu J."/>
            <person name="Ruan X."/>
            <person name="Zhao L."/>
            <person name="Wei J."/>
            <person name="Que T."/>
            <person name="Du C."/>
            <person name="Cheng J."/>
            <person name="Dai P."/>
            <person name="Han X."/>
            <person name="Huang E."/>
            <person name="Gao Y."/>
            <person name="Liu J."/>
            <person name="Shao H."/>
            <person name="Ye R."/>
            <person name="Li L."/>
            <person name="Wei W."/>
            <person name="Wang X."/>
            <person name="Wang C."/>
            <person name="Yang T."/>
            <person name="Huo Q."/>
            <person name="Li W."/>
            <person name="Guo W."/>
            <person name="Chen H."/>
            <person name="Zhou L."/>
            <person name="Ni X."/>
            <person name="Tian J."/>
            <person name="Zhou Y."/>
            <person name="Sheng Y."/>
            <person name="Liu T."/>
            <person name="Pan Y."/>
            <person name="Xia L."/>
            <person name="Li J."/>
            <person name="Zhao F."/>
            <person name="Cao W."/>
        </authorList>
    </citation>
    <scope>NUCLEOTIDE SEQUENCE</scope>
    <source>
        <strain evidence="1">Hyas-2018</strain>
    </source>
</reference>
<protein>
    <submittedName>
        <fullName evidence="1">Uncharacterized protein</fullName>
    </submittedName>
</protein>
<evidence type="ECO:0000313" key="2">
    <source>
        <dbReference type="Proteomes" id="UP000821845"/>
    </source>
</evidence>
<dbReference type="EMBL" id="CM023482">
    <property type="protein sequence ID" value="KAH6939688.1"/>
    <property type="molecule type" value="Genomic_DNA"/>
</dbReference>
<gene>
    <name evidence="1" type="ORF">HPB50_020621</name>
</gene>
<sequence length="138" mass="14853">MNGCGDAGNQCDSEEMFRCAAGKDVCIPRRLTCNGVNNCGDDSDEPRHLSSEPCRVDAEDIWGPIVFCTILVIFSGIVLYVIILDIFMAHMYFRSSSTSTISGGTSTDDTGSGDTTLTLLREGDHAVLLHNADIVITT</sequence>
<accession>A0ACB7SXT1</accession>
<proteinExistence type="predicted"/>
<name>A0ACB7SXT1_HYAAI</name>